<feature type="transmembrane region" description="Helical" evidence="4">
    <location>
        <begin position="421"/>
        <end position="444"/>
    </location>
</feature>
<feature type="domain" description="C-type lectin" evidence="5">
    <location>
        <begin position="540"/>
        <end position="670"/>
    </location>
</feature>
<name>A0AAV6S0G1_SOLSE</name>
<evidence type="ECO:0000256" key="3">
    <source>
        <dbReference type="SAM" id="MobiDB-lite"/>
    </source>
</evidence>
<dbReference type="GO" id="GO:0030246">
    <property type="term" value="F:carbohydrate binding"/>
    <property type="evidence" value="ECO:0007669"/>
    <property type="project" value="UniProtKB-KW"/>
</dbReference>
<proteinExistence type="predicted"/>
<gene>
    <name evidence="6" type="ORF">JOB18_030969</name>
</gene>
<dbReference type="InterPro" id="IPR033989">
    <property type="entry name" value="CD209-like_CTLD"/>
</dbReference>
<keyword evidence="1" id="KW-0430">Lectin</keyword>
<feature type="domain" description="C-type lectin" evidence="5">
    <location>
        <begin position="178"/>
        <end position="277"/>
    </location>
</feature>
<keyword evidence="7" id="KW-1185">Reference proteome</keyword>
<keyword evidence="4" id="KW-0812">Transmembrane</keyword>
<keyword evidence="4" id="KW-0472">Membrane</keyword>
<sequence>MLRGSWGRNMDNSEMISNEGNNTDGMSFPYNVRNKGAVQTFRVGSRSLPLYPSVILCLGLLNVILLLTAIAIGIYCGKVNQESEPHNHKTAQGLLIEVNELQRAQGEAVNDKEVSEQALEQERRNTKQLELHLTHNKTNSDRLQRQLEVLHVEKATILANASESKKSCGRCLPGWILRNTTCYFYSTSSSLPKRNWMESRADCISRGADLVVIDSWEEQVILFESLQKLSPAARVQRIWIGLTDHHEEGTWLWVNNATVLDGGYWMEKQNPGNSTDCGAFMRTYEDDPRSMFFFAAAFFPLICLMCMKYGFWGFMSTALNDDFFYIWILHQNIVFDQITKLVLKIEDHNHSHSLEPAQVQIKSLWDVIMADKEKSTDFGGSFHKLISEEDTDEHALHLNQEKQQVSMSMVTTGSGLNHYKVLAVSLAVLSVILLATDIGLAVYYSRLAGQRTIADISSELAKLQAQYDTVIQNRDEVRKQLEREIREQLDTKWQLVHQMRRSKDYEKQCDKIQTEIVALKSSLLMMEEGCRHCLPGWFYIDSACYFISASDSLSSRTWSGARQFCKRYGGDLAVIDNSEKNRALVDLTKPHHIITANINDNGFWIGLSDEDVEGDWKWVNGQRLTEGFWNNGEPNNWRDLEDCVTVYNNKNPFLSWNDMPCSSHLRWICEKEPRSAS</sequence>
<feature type="region of interest" description="Disordered" evidence="3">
    <location>
        <begin position="1"/>
        <end position="24"/>
    </location>
</feature>
<organism evidence="6 7">
    <name type="scientific">Solea senegalensis</name>
    <name type="common">Senegalese sole</name>
    <dbReference type="NCBI Taxonomy" id="28829"/>
    <lineage>
        <taxon>Eukaryota</taxon>
        <taxon>Metazoa</taxon>
        <taxon>Chordata</taxon>
        <taxon>Craniata</taxon>
        <taxon>Vertebrata</taxon>
        <taxon>Euteleostomi</taxon>
        <taxon>Actinopterygii</taxon>
        <taxon>Neopterygii</taxon>
        <taxon>Teleostei</taxon>
        <taxon>Neoteleostei</taxon>
        <taxon>Acanthomorphata</taxon>
        <taxon>Carangaria</taxon>
        <taxon>Pleuronectiformes</taxon>
        <taxon>Pleuronectoidei</taxon>
        <taxon>Soleidae</taxon>
        <taxon>Solea</taxon>
    </lineage>
</organism>
<keyword evidence="4" id="KW-1133">Transmembrane helix</keyword>
<dbReference type="InterPro" id="IPR001304">
    <property type="entry name" value="C-type_lectin-like"/>
</dbReference>
<dbReference type="PROSITE" id="PS00615">
    <property type="entry name" value="C_TYPE_LECTIN_1"/>
    <property type="match status" value="1"/>
</dbReference>
<protein>
    <submittedName>
        <fullName evidence="6">CD209 antigen-like</fullName>
    </submittedName>
</protein>
<feature type="compositionally biased region" description="Polar residues" evidence="3">
    <location>
        <begin position="10"/>
        <end position="24"/>
    </location>
</feature>
<evidence type="ECO:0000313" key="6">
    <source>
        <dbReference type="EMBL" id="KAG7510764.1"/>
    </source>
</evidence>
<keyword evidence="2" id="KW-0175">Coiled coil</keyword>
<reference evidence="6 7" key="1">
    <citation type="journal article" date="2021" name="Sci. Rep.">
        <title>Chromosome anchoring in Senegalese sole (Solea senegalensis) reveals sex-associated markers and genome rearrangements in flatfish.</title>
        <authorList>
            <person name="Guerrero-Cozar I."/>
            <person name="Gomez-Garrido J."/>
            <person name="Berbel C."/>
            <person name="Martinez-Blanch J.F."/>
            <person name="Alioto T."/>
            <person name="Claros M.G."/>
            <person name="Gagnaire P.A."/>
            <person name="Manchado M."/>
        </authorList>
    </citation>
    <scope>NUCLEOTIDE SEQUENCE [LARGE SCALE GENOMIC DNA]</scope>
    <source>
        <strain evidence="6">Sse05_10M</strain>
    </source>
</reference>
<dbReference type="PROSITE" id="PS50041">
    <property type="entry name" value="C_TYPE_LECTIN_2"/>
    <property type="match status" value="2"/>
</dbReference>
<evidence type="ECO:0000256" key="4">
    <source>
        <dbReference type="SAM" id="Phobius"/>
    </source>
</evidence>
<evidence type="ECO:0000256" key="2">
    <source>
        <dbReference type="SAM" id="Coils"/>
    </source>
</evidence>
<dbReference type="EMBL" id="JAGKHQ010000008">
    <property type="protein sequence ID" value="KAG7510764.1"/>
    <property type="molecule type" value="Genomic_DNA"/>
</dbReference>
<dbReference type="SMART" id="SM00034">
    <property type="entry name" value="CLECT"/>
    <property type="match status" value="2"/>
</dbReference>
<dbReference type="CDD" id="cd03590">
    <property type="entry name" value="CLECT_DC-SIGN_like"/>
    <property type="match status" value="1"/>
</dbReference>
<evidence type="ECO:0000256" key="1">
    <source>
        <dbReference type="ARBA" id="ARBA00022734"/>
    </source>
</evidence>
<comment type="caution">
    <text evidence="6">The sequence shown here is derived from an EMBL/GenBank/DDBJ whole genome shotgun (WGS) entry which is preliminary data.</text>
</comment>
<dbReference type="InterPro" id="IPR018378">
    <property type="entry name" value="C-type_lectin_CS"/>
</dbReference>
<feature type="transmembrane region" description="Helical" evidence="4">
    <location>
        <begin position="291"/>
        <end position="312"/>
    </location>
</feature>
<evidence type="ECO:0000313" key="7">
    <source>
        <dbReference type="Proteomes" id="UP000693946"/>
    </source>
</evidence>
<accession>A0AAV6S0G1</accession>
<feature type="transmembrane region" description="Helical" evidence="4">
    <location>
        <begin position="50"/>
        <end position="76"/>
    </location>
</feature>
<dbReference type="InterPro" id="IPR050111">
    <property type="entry name" value="C-type_lectin/snaclec_domain"/>
</dbReference>
<evidence type="ECO:0000259" key="5">
    <source>
        <dbReference type="PROSITE" id="PS50041"/>
    </source>
</evidence>
<dbReference type="Proteomes" id="UP000693946">
    <property type="component" value="Linkage Group LG16"/>
</dbReference>
<dbReference type="AlphaFoldDB" id="A0AAV6S0G1"/>
<feature type="coiled-coil region" evidence="2">
    <location>
        <begin position="453"/>
        <end position="522"/>
    </location>
</feature>
<dbReference type="Pfam" id="PF00059">
    <property type="entry name" value="Lectin_C"/>
    <property type="match status" value="2"/>
</dbReference>
<dbReference type="PANTHER" id="PTHR22803">
    <property type="entry name" value="MANNOSE, PHOSPHOLIPASE, LECTIN RECEPTOR RELATED"/>
    <property type="match status" value="1"/>
</dbReference>